<reference evidence="1 2" key="1">
    <citation type="submission" date="2018-08" db="EMBL/GenBank/DDBJ databases">
        <title>A genome reference for cultivated species of the human gut microbiota.</title>
        <authorList>
            <person name="Zou Y."/>
            <person name="Xue W."/>
            <person name="Luo G."/>
        </authorList>
    </citation>
    <scope>NUCLEOTIDE SEQUENCE [LARGE SCALE GENOMIC DNA]</scope>
    <source>
        <strain evidence="1 2">OF05-12</strain>
    </source>
</reference>
<proteinExistence type="predicted"/>
<gene>
    <name evidence="1" type="ORF">DXA79_04765</name>
</gene>
<protein>
    <submittedName>
        <fullName evidence="1">Uncharacterized protein</fullName>
    </submittedName>
</protein>
<comment type="caution">
    <text evidence="1">The sequence shown here is derived from an EMBL/GenBank/DDBJ whole genome shotgun (WGS) entry which is preliminary data.</text>
</comment>
<dbReference type="EMBL" id="QSWD01000002">
    <property type="protein sequence ID" value="RGP03846.1"/>
    <property type="molecule type" value="Genomic_DNA"/>
</dbReference>
<evidence type="ECO:0000313" key="2">
    <source>
        <dbReference type="Proteomes" id="UP000261031"/>
    </source>
</evidence>
<evidence type="ECO:0000313" key="1">
    <source>
        <dbReference type="EMBL" id="RGP03846.1"/>
    </source>
</evidence>
<dbReference type="Proteomes" id="UP000261031">
    <property type="component" value="Unassembled WGS sequence"/>
</dbReference>
<sequence>MACRDRSGTEPHTALLAYDGIIDHTECDKCTEDYVFRISVDGRESSIGLKLMLSSLAFAQQRHAVPLLPDCWWLAVNRRY</sequence>
<organism evidence="1 2">
    <name type="scientific">Bifidobacterium pseudocatenulatum</name>
    <dbReference type="NCBI Taxonomy" id="28026"/>
    <lineage>
        <taxon>Bacteria</taxon>
        <taxon>Bacillati</taxon>
        <taxon>Actinomycetota</taxon>
        <taxon>Actinomycetes</taxon>
        <taxon>Bifidobacteriales</taxon>
        <taxon>Bifidobacteriaceae</taxon>
        <taxon>Bifidobacterium</taxon>
    </lineage>
</organism>
<accession>A0A3E5HQA4</accession>
<name>A0A3E5HQA4_BIFPS</name>
<dbReference type="AlphaFoldDB" id="A0A3E5HQA4"/>